<evidence type="ECO:0000256" key="6">
    <source>
        <dbReference type="SAM" id="Phobius"/>
    </source>
</evidence>
<dbReference type="EMBL" id="CAJZBQ010000035">
    <property type="protein sequence ID" value="CAG9324135.1"/>
    <property type="molecule type" value="Genomic_DNA"/>
</dbReference>
<gene>
    <name evidence="7" type="ORF">BSTOLATCC_MIC35156</name>
</gene>
<keyword evidence="2 6" id="KW-0812">Transmembrane</keyword>
<dbReference type="PANTHER" id="PTHR28128:SF1">
    <property type="entry name" value="GOLGI APPARATUS MEMBRANE PROTEIN TVP15"/>
    <property type="match status" value="1"/>
</dbReference>
<evidence type="ECO:0008006" key="9">
    <source>
        <dbReference type="Google" id="ProtNLM"/>
    </source>
</evidence>
<sequence length="172" mass="18556">MVGQEINDVKISTALKITSLISGLALAVLAIYKFSALGIFNARDFFLTIYYIIFGILLALSEMPCKVLMSCVSFLGFYIGKALFCLFLGTIVFDTGNAFFLVLAIVFWVEGIMYFSLACGCKKNIVNKEEEGGEGEKGEKGGAKAEKADKKEENGFKSVDLNSPAAENGAAV</sequence>
<feature type="compositionally biased region" description="Basic and acidic residues" evidence="5">
    <location>
        <begin position="130"/>
        <end position="155"/>
    </location>
</feature>
<keyword evidence="8" id="KW-1185">Reference proteome</keyword>
<feature type="region of interest" description="Disordered" evidence="5">
    <location>
        <begin position="130"/>
        <end position="172"/>
    </location>
</feature>
<feature type="transmembrane region" description="Helical" evidence="6">
    <location>
        <begin position="98"/>
        <end position="119"/>
    </location>
</feature>
<dbReference type="AlphaFoldDB" id="A0AAU9JJ47"/>
<dbReference type="Proteomes" id="UP001162131">
    <property type="component" value="Unassembled WGS sequence"/>
</dbReference>
<keyword evidence="4 6" id="KW-0472">Membrane</keyword>
<protein>
    <recommendedName>
        <fullName evidence="9">COPI associated protein</fullName>
    </recommendedName>
</protein>
<comment type="subcellular location">
    <subcellularLocation>
        <location evidence="1">Membrane</location>
        <topology evidence="1">Multi-pass membrane protein</topology>
    </subcellularLocation>
</comment>
<evidence type="ECO:0000256" key="5">
    <source>
        <dbReference type="SAM" id="MobiDB-lite"/>
    </source>
</evidence>
<evidence type="ECO:0000256" key="4">
    <source>
        <dbReference type="ARBA" id="ARBA00023136"/>
    </source>
</evidence>
<organism evidence="7 8">
    <name type="scientific">Blepharisma stoltei</name>
    <dbReference type="NCBI Taxonomy" id="1481888"/>
    <lineage>
        <taxon>Eukaryota</taxon>
        <taxon>Sar</taxon>
        <taxon>Alveolata</taxon>
        <taxon>Ciliophora</taxon>
        <taxon>Postciliodesmatophora</taxon>
        <taxon>Heterotrichea</taxon>
        <taxon>Heterotrichida</taxon>
        <taxon>Blepharismidae</taxon>
        <taxon>Blepharisma</taxon>
    </lineage>
</organism>
<feature type="transmembrane region" description="Helical" evidence="6">
    <location>
        <begin position="20"/>
        <end position="39"/>
    </location>
</feature>
<proteinExistence type="predicted"/>
<evidence type="ECO:0000256" key="3">
    <source>
        <dbReference type="ARBA" id="ARBA00022989"/>
    </source>
</evidence>
<comment type="caution">
    <text evidence="7">The sequence shown here is derived from an EMBL/GenBank/DDBJ whole genome shotgun (WGS) entry which is preliminary data.</text>
</comment>
<evidence type="ECO:0000313" key="8">
    <source>
        <dbReference type="Proteomes" id="UP001162131"/>
    </source>
</evidence>
<evidence type="ECO:0000313" key="7">
    <source>
        <dbReference type="EMBL" id="CAG9324135.1"/>
    </source>
</evidence>
<name>A0AAU9JJ47_9CILI</name>
<dbReference type="InterPro" id="IPR013714">
    <property type="entry name" value="Golgi_TVP15"/>
</dbReference>
<dbReference type="PANTHER" id="PTHR28128">
    <property type="entry name" value="GOLGI APPARATUS MEMBRANE PROTEIN TVP15"/>
    <property type="match status" value="1"/>
</dbReference>
<dbReference type="GO" id="GO:0016020">
    <property type="term" value="C:membrane"/>
    <property type="evidence" value="ECO:0007669"/>
    <property type="project" value="UniProtKB-SubCell"/>
</dbReference>
<evidence type="ECO:0000256" key="1">
    <source>
        <dbReference type="ARBA" id="ARBA00004141"/>
    </source>
</evidence>
<dbReference type="Pfam" id="PF08507">
    <property type="entry name" value="COPI_assoc"/>
    <property type="match status" value="1"/>
</dbReference>
<evidence type="ECO:0000256" key="2">
    <source>
        <dbReference type="ARBA" id="ARBA00022692"/>
    </source>
</evidence>
<feature type="transmembrane region" description="Helical" evidence="6">
    <location>
        <begin position="67"/>
        <end position="92"/>
    </location>
</feature>
<reference evidence="7" key="1">
    <citation type="submission" date="2021-09" db="EMBL/GenBank/DDBJ databases">
        <authorList>
            <consortium name="AG Swart"/>
            <person name="Singh M."/>
            <person name="Singh A."/>
            <person name="Seah K."/>
            <person name="Emmerich C."/>
        </authorList>
    </citation>
    <scope>NUCLEOTIDE SEQUENCE</scope>
    <source>
        <strain evidence="7">ATCC30299</strain>
    </source>
</reference>
<keyword evidence="3 6" id="KW-1133">Transmembrane helix</keyword>
<accession>A0AAU9JJ47</accession>
<feature type="transmembrane region" description="Helical" evidence="6">
    <location>
        <begin position="45"/>
        <end position="60"/>
    </location>
</feature>